<dbReference type="InterPro" id="IPR046817">
    <property type="entry name" value="MmeI_N"/>
</dbReference>
<evidence type="ECO:0000256" key="4">
    <source>
        <dbReference type="ARBA" id="ARBA00047942"/>
    </source>
</evidence>
<organism evidence="9 10">
    <name type="scientific">Variovorax ureilyticus</name>
    <dbReference type="NCBI Taxonomy" id="1836198"/>
    <lineage>
        <taxon>Bacteria</taxon>
        <taxon>Pseudomonadati</taxon>
        <taxon>Pseudomonadota</taxon>
        <taxon>Betaproteobacteria</taxon>
        <taxon>Burkholderiales</taxon>
        <taxon>Comamonadaceae</taxon>
        <taxon>Variovorax</taxon>
    </lineage>
</organism>
<dbReference type="EMBL" id="JBBKZU010000037">
    <property type="protein sequence ID" value="MEJ8816229.1"/>
    <property type="molecule type" value="Genomic_DNA"/>
</dbReference>
<feature type="domain" description="MmeI-like DNA-methyltransferase" evidence="8">
    <location>
        <begin position="418"/>
        <end position="705"/>
    </location>
</feature>
<evidence type="ECO:0000256" key="2">
    <source>
        <dbReference type="ARBA" id="ARBA00022603"/>
    </source>
</evidence>
<dbReference type="PANTHER" id="PTHR33841">
    <property type="entry name" value="DNA METHYLTRANSFERASE YEEA-RELATED"/>
    <property type="match status" value="1"/>
</dbReference>
<dbReference type="Pfam" id="PF20473">
    <property type="entry name" value="MmeI_Mtase"/>
    <property type="match status" value="1"/>
</dbReference>
<evidence type="ECO:0000256" key="3">
    <source>
        <dbReference type="ARBA" id="ARBA00022679"/>
    </source>
</evidence>
<dbReference type="Pfam" id="PF20464">
    <property type="entry name" value="MmeI_N"/>
    <property type="match status" value="1"/>
</dbReference>
<dbReference type="InterPro" id="IPR029063">
    <property type="entry name" value="SAM-dependent_MTases_sf"/>
</dbReference>
<dbReference type="InterPro" id="IPR046819">
    <property type="entry name" value="MmeI_hel"/>
</dbReference>
<feature type="region of interest" description="Disordered" evidence="5">
    <location>
        <begin position="1"/>
        <end position="20"/>
    </location>
</feature>
<dbReference type="InterPro" id="IPR046816">
    <property type="entry name" value="MmeI_Mtase"/>
</dbReference>
<keyword evidence="3" id="KW-0808">Transferase</keyword>
<evidence type="ECO:0000313" key="10">
    <source>
        <dbReference type="Proteomes" id="UP001365846"/>
    </source>
</evidence>
<evidence type="ECO:0000313" key="9">
    <source>
        <dbReference type="EMBL" id="MEJ8816229.1"/>
    </source>
</evidence>
<keyword evidence="2 9" id="KW-0489">Methyltransferase</keyword>
<evidence type="ECO:0000256" key="1">
    <source>
        <dbReference type="ARBA" id="ARBA00011900"/>
    </source>
</evidence>
<evidence type="ECO:0000259" key="7">
    <source>
        <dbReference type="Pfam" id="PF20465"/>
    </source>
</evidence>
<feature type="domain" description="MmeI-like helicase spacer" evidence="7">
    <location>
        <begin position="234"/>
        <end position="312"/>
    </location>
</feature>
<dbReference type="EC" id="2.1.1.72" evidence="1"/>
<evidence type="ECO:0000259" key="6">
    <source>
        <dbReference type="Pfam" id="PF20464"/>
    </source>
</evidence>
<dbReference type="RefSeq" id="WP_340361420.1">
    <property type="nucleotide sequence ID" value="NZ_JBBKZU010000037.1"/>
</dbReference>
<dbReference type="PANTHER" id="PTHR33841:SF1">
    <property type="entry name" value="DNA METHYLTRANSFERASE A"/>
    <property type="match status" value="1"/>
</dbReference>
<dbReference type="PRINTS" id="PR00507">
    <property type="entry name" value="N12N6MTFRASE"/>
</dbReference>
<protein>
    <recommendedName>
        <fullName evidence="1">site-specific DNA-methyltransferase (adenine-specific)</fullName>
        <ecNumber evidence="1">2.1.1.72</ecNumber>
    </recommendedName>
</protein>
<reference evidence="9 10" key="1">
    <citation type="submission" date="2024-03" db="EMBL/GenBank/DDBJ databases">
        <title>Novel species of the genus Variovorax.</title>
        <authorList>
            <person name="Liu Q."/>
            <person name="Xin Y.-H."/>
        </authorList>
    </citation>
    <scope>NUCLEOTIDE SEQUENCE [LARGE SCALE GENOMIC DNA]</scope>
    <source>
        <strain evidence="9 10">KACC 18899</strain>
    </source>
</reference>
<comment type="caution">
    <text evidence="9">The sequence shown here is derived from an EMBL/GenBank/DDBJ whole genome shotgun (WGS) entry which is preliminary data.</text>
</comment>
<sequence>MSSTLTATRPNENPTPSQTDDAAALAFIQRWRGVTASELSTAQSFVIELCCLLDVPPPHPTPEQDYMFERPLTFQHGDGSTSPGRVDCYKRGHFVWESKKLKQGVALQAKGTTTKAFDDALLRARQQAEDYARALPASEGRPPFVAVLDVGHVIELYAEFTRSGGTYVPFPDPRSHRIGLNQLVDPAIRARLRALWVDPMSLDPSRVSARVTREVAAELAELAKSLEAAGNAPHHVAAFLTRSLFSMFAEDVGLLPTSGQEGVGSFVHLLRTYREQPATLVKMLKVFWAGMDQGGFNAAIAKDVLRFNGKLFKGPESAGYALELSPKQIDGLLRAALANWQEVEPAIFGTLLERALDPTERHSLGAHYTPRAYVERLVLPTVVEPLRSDWVNVQSAAVLLAREAGELEGKKREAKLEEARDVVRQFHHKLCTLRVLDPACGSGNFLYVTLEHLKRLEGEVLNQLEALGDTQNRLGLEGETVTLQQLRGIELNERAAALAELVLWIGWLQWHVRTKGLSGVAEPVVHDYGNIEHRDALLAYDRTEVARDGSGQAITRWDGVTFKKHPATGEDVPDESAQVPQRIYVNARPADWPAADFIVGNPPFIGNKRMRGALGDGYVEALRGAWTDMPDTADFVMFWWERAAEATRQGATRQFGFITTNSLKQVFNRKVVDRHLSAKPPLGLRFAIADHPWVDSANGAAVRIAMSVGGLGAVDGTVLSVAAEEVQEEGDSVVNFKTATGMIHSDLAVGANVASAKKLMANSGICFQGFVLVGEGFVIDDEQRERIAAAAPSELTAIRPWKNGRDLSQGSRGHSVIDLFPLTEEGSRARYPHLYQHLLDRVKPHRDQVARRNHRERWWIWGEARPGLRAATAGLSRIIVTNFAAKHRYFVFESPATALDHNMYLIGADDAIVLGVLSSQLHVQWMLRAGSTLEDRPTWINSTCFLPFPFPHEDTGLTPPIAERIRGIAEQLDAHRKRQQLAHEEVTLTGMYNVLFKLRRGEALTAKEKKLHELGLVSLLQTWHEELDAAVLAAYGWSDMGAVPWQDQIALEAWIETLLDRLVKLNALRSSEEAAGNVRWLRPNFQDPDQRELVVASQPAAVVEATTAPEESSEPLEEGPAPVASVSILAQPWPHQLPEQVRAVADLLASSPAPLDLSSIESAFKGKGPWKKGLPRILDTLEAVGRARQTEGGWRG</sequence>
<name>A0ABU8VTG8_9BURK</name>
<dbReference type="Proteomes" id="UP001365846">
    <property type="component" value="Unassembled WGS sequence"/>
</dbReference>
<gene>
    <name evidence="9" type="ORF">WKW77_34645</name>
</gene>
<proteinExistence type="predicted"/>
<dbReference type="InterPro" id="IPR002052">
    <property type="entry name" value="DNA_methylase_N6_adenine_CS"/>
</dbReference>
<evidence type="ECO:0000256" key="5">
    <source>
        <dbReference type="SAM" id="MobiDB-lite"/>
    </source>
</evidence>
<dbReference type="GO" id="GO:0008168">
    <property type="term" value="F:methyltransferase activity"/>
    <property type="evidence" value="ECO:0007669"/>
    <property type="project" value="UniProtKB-KW"/>
</dbReference>
<dbReference type="Gene3D" id="3.40.50.150">
    <property type="entry name" value="Vaccinia Virus protein VP39"/>
    <property type="match status" value="1"/>
</dbReference>
<dbReference type="PROSITE" id="PS00092">
    <property type="entry name" value="N6_MTASE"/>
    <property type="match status" value="1"/>
</dbReference>
<accession>A0ABU8VTG8</accession>
<evidence type="ECO:0000259" key="8">
    <source>
        <dbReference type="Pfam" id="PF20473"/>
    </source>
</evidence>
<dbReference type="Pfam" id="PF20465">
    <property type="entry name" value="MmeI_hel"/>
    <property type="match status" value="1"/>
</dbReference>
<feature type="domain" description="MmeI-like N-terminal" evidence="6">
    <location>
        <begin position="24"/>
        <end position="228"/>
    </location>
</feature>
<dbReference type="InterPro" id="IPR050953">
    <property type="entry name" value="N4_N6_ade-DNA_methylase"/>
</dbReference>
<dbReference type="SUPFAM" id="SSF53335">
    <property type="entry name" value="S-adenosyl-L-methionine-dependent methyltransferases"/>
    <property type="match status" value="1"/>
</dbReference>
<comment type="catalytic activity">
    <reaction evidence="4">
        <text>a 2'-deoxyadenosine in DNA + S-adenosyl-L-methionine = an N(6)-methyl-2'-deoxyadenosine in DNA + S-adenosyl-L-homocysteine + H(+)</text>
        <dbReference type="Rhea" id="RHEA:15197"/>
        <dbReference type="Rhea" id="RHEA-COMP:12418"/>
        <dbReference type="Rhea" id="RHEA-COMP:12419"/>
        <dbReference type="ChEBI" id="CHEBI:15378"/>
        <dbReference type="ChEBI" id="CHEBI:57856"/>
        <dbReference type="ChEBI" id="CHEBI:59789"/>
        <dbReference type="ChEBI" id="CHEBI:90615"/>
        <dbReference type="ChEBI" id="CHEBI:90616"/>
        <dbReference type="EC" id="2.1.1.72"/>
    </reaction>
</comment>
<dbReference type="GO" id="GO:0032259">
    <property type="term" value="P:methylation"/>
    <property type="evidence" value="ECO:0007669"/>
    <property type="project" value="UniProtKB-KW"/>
</dbReference>
<keyword evidence="10" id="KW-1185">Reference proteome</keyword>